<evidence type="ECO:0000256" key="1">
    <source>
        <dbReference type="ARBA" id="ARBA00022527"/>
    </source>
</evidence>
<keyword evidence="4" id="KW-0418">Kinase</keyword>
<dbReference type="PROSITE" id="PS50011">
    <property type="entry name" value="PROTEIN_KINASE_DOM"/>
    <property type="match status" value="1"/>
</dbReference>
<evidence type="ECO:0000256" key="2">
    <source>
        <dbReference type="ARBA" id="ARBA00022679"/>
    </source>
</evidence>
<dbReference type="PANTHER" id="PTHR45646">
    <property type="entry name" value="SERINE/THREONINE-PROTEIN KINASE DOA-RELATED"/>
    <property type="match status" value="1"/>
</dbReference>
<dbReference type="InterPro" id="IPR051175">
    <property type="entry name" value="CLK_kinases"/>
</dbReference>
<organism evidence="7 8">
    <name type="scientific">Claviceps arundinis</name>
    <dbReference type="NCBI Taxonomy" id="1623583"/>
    <lineage>
        <taxon>Eukaryota</taxon>
        <taxon>Fungi</taxon>
        <taxon>Dikarya</taxon>
        <taxon>Ascomycota</taxon>
        <taxon>Pezizomycotina</taxon>
        <taxon>Sordariomycetes</taxon>
        <taxon>Hypocreomycetidae</taxon>
        <taxon>Hypocreales</taxon>
        <taxon>Clavicipitaceae</taxon>
        <taxon>Claviceps</taxon>
    </lineage>
</organism>
<dbReference type="InterPro" id="IPR000719">
    <property type="entry name" value="Prot_kinase_dom"/>
</dbReference>
<evidence type="ECO:0000313" key="8">
    <source>
        <dbReference type="Proteomes" id="UP000742024"/>
    </source>
</evidence>
<gene>
    <name evidence="7" type="ORF">E4U57_006922</name>
</gene>
<proteinExistence type="predicted"/>
<dbReference type="Pfam" id="PF00069">
    <property type="entry name" value="Pkinase"/>
    <property type="match status" value="1"/>
</dbReference>
<keyword evidence="2" id="KW-0808">Transferase</keyword>
<evidence type="ECO:0000256" key="5">
    <source>
        <dbReference type="ARBA" id="ARBA00022840"/>
    </source>
</evidence>
<evidence type="ECO:0000256" key="3">
    <source>
        <dbReference type="ARBA" id="ARBA00022741"/>
    </source>
</evidence>
<evidence type="ECO:0000259" key="6">
    <source>
        <dbReference type="PROSITE" id="PS50011"/>
    </source>
</evidence>
<dbReference type="Gene3D" id="1.10.510.10">
    <property type="entry name" value="Transferase(Phosphotransferase) domain 1"/>
    <property type="match status" value="1"/>
</dbReference>
<evidence type="ECO:0000256" key="4">
    <source>
        <dbReference type="ARBA" id="ARBA00022777"/>
    </source>
</evidence>
<comment type="caution">
    <text evidence="7">The sequence shown here is derived from an EMBL/GenBank/DDBJ whole genome shotgun (WGS) entry which is preliminary data.</text>
</comment>
<protein>
    <recommendedName>
        <fullName evidence="6">Protein kinase domain-containing protein</fullName>
    </recommendedName>
</protein>
<reference evidence="7 8" key="1">
    <citation type="journal article" date="2020" name="bioRxiv">
        <title>Whole genome comparisons of ergot fungi reveals the divergence and evolution of species within the genus Claviceps are the result of varying mechanisms driving genome evolution and host range expansion.</title>
        <authorList>
            <person name="Wyka S.A."/>
            <person name="Mondo S.J."/>
            <person name="Liu M."/>
            <person name="Dettman J."/>
            <person name="Nalam V."/>
            <person name="Broders K.D."/>
        </authorList>
    </citation>
    <scope>NUCLEOTIDE SEQUENCE [LARGE SCALE GENOMIC DNA]</scope>
    <source>
        <strain evidence="7 8">LM583</strain>
    </source>
</reference>
<name>A0ABQ7P3D2_9HYPO</name>
<dbReference type="Proteomes" id="UP000742024">
    <property type="component" value="Unassembled WGS sequence"/>
</dbReference>
<accession>A0ABQ7P3D2</accession>
<dbReference type="PANTHER" id="PTHR45646:SF11">
    <property type="entry name" value="SERINE_THREONINE-PROTEIN KINASE DOA"/>
    <property type="match status" value="1"/>
</dbReference>
<keyword evidence="3" id="KW-0547">Nucleotide-binding</keyword>
<feature type="domain" description="Protein kinase" evidence="6">
    <location>
        <begin position="1"/>
        <end position="184"/>
    </location>
</feature>
<sequence>MLTFENQSTIEAYVDKQGAYPMARKVYDDHVIYQCHNDFGPIWKGLGKMIPKITDFGLAYHCNVPVLFYPIQRDRYRAPEVLLGLGWSFSADIWNFGLVIWELVTGKSLFSTLDAPYNTAQHLADMIAILGDVPPDIVRRERNMRYHRWGFEAHDATGKLCDNATDFYSGPFFDDKGNLQVTPA</sequence>
<keyword evidence="5" id="KW-0067">ATP-binding</keyword>
<dbReference type="SUPFAM" id="SSF56112">
    <property type="entry name" value="Protein kinase-like (PK-like)"/>
    <property type="match status" value="1"/>
</dbReference>
<keyword evidence="1" id="KW-0723">Serine/threonine-protein kinase</keyword>
<dbReference type="EMBL" id="SRPR01000647">
    <property type="protein sequence ID" value="KAG5951393.1"/>
    <property type="molecule type" value="Genomic_DNA"/>
</dbReference>
<evidence type="ECO:0000313" key="7">
    <source>
        <dbReference type="EMBL" id="KAG5951393.1"/>
    </source>
</evidence>
<keyword evidence="8" id="KW-1185">Reference proteome</keyword>
<dbReference type="InterPro" id="IPR011009">
    <property type="entry name" value="Kinase-like_dom_sf"/>
</dbReference>